<dbReference type="Pfam" id="PF12802">
    <property type="entry name" value="MarR_2"/>
    <property type="match status" value="1"/>
</dbReference>
<dbReference type="PANTHER" id="PTHR42756">
    <property type="entry name" value="TRANSCRIPTIONAL REGULATOR, MARR"/>
    <property type="match status" value="1"/>
</dbReference>
<dbReference type="InterPro" id="IPR000835">
    <property type="entry name" value="HTH_MarR-typ"/>
</dbReference>
<accession>A0A9Q2IR49</accession>
<dbReference type="GeneID" id="81473795"/>
<reference evidence="5" key="2">
    <citation type="submission" date="2020-11" db="EMBL/GenBank/DDBJ databases">
        <title>Description of novel Gluconobacter species.</title>
        <authorList>
            <person name="Cleenwerck I."/>
            <person name="Cnockaert M."/>
            <person name="Borremans W."/>
            <person name="Wieme A.D."/>
            <person name="De Vuyst L."/>
            <person name="Vandamme P."/>
        </authorList>
    </citation>
    <scope>NUCLEOTIDE SEQUENCE</scope>
    <source>
        <strain evidence="5">R71697</strain>
    </source>
</reference>
<dbReference type="EMBL" id="JABCQN010000002">
    <property type="protein sequence ID" value="MBF0869973.1"/>
    <property type="molecule type" value="Genomic_DNA"/>
</dbReference>
<dbReference type="PRINTS" id="PR00598">
    <property type="entry name" value="HTHMARR"/>
</dbReference>
<evidence type="ECO:0000256" key="3">
    <source>
        <dbReference type="ARBA" id="ARBA00023163"/>
    </source>
</evidence>
<dbReference type="PANTHER" id="PTHR42756:SF1">
    <property type="entry name" value="TRANSCRIPTIONAL REPRESSOR OF EMRAB OPERON"/>
    <property type="match status" value="1"/>
</dbReference>
<name>A0A9Q2IR49_GLUJA</name>
<keyword evidence="3" id="KW-0804">Transcription</keyword>
<evidence type="ECO:0000313" key="5">
    <source>
        <dbReference type="EMBL" id="MBF0869973.1"/>
    </source>
</evidence>
<protein>
    <submittedName>
        <fullName evidence="5">Winged helix-turn-helix transcriptional regulator</fullName>
    </submittedName>
</protein>
<dbReference type="AlphaFoldDB" id="A0A9Q2IR49"/>
<dbReference type="SMART" id="SM00347">
    <property type="entry name" value="HTH_MARR"/>
    <property type="match status" value="1"/>
</dbReference>
<dbReference type="PROSITE" id="PS50995">
    <property type="entry name" value="HTH_MARR_2"/>
    <property type="match status" value="1"/>
</dbReference>
<feature type="domain" description="HTH marR-type" evidence="4">
    <location>
        <begin position="1"/>
        <end position="139"/>
    </location>
</feature>
<comment type="caution">
    <text evidence="5">The sequence shown here is derived from an EMBL/GenBank/DDBJ whole genome shotgun (WGS) entry which is preliminary data.</text>
</comment>
<organism evidence="5 6">
    <name type="scientific">Gluconobacter japonicus</name>
    <dbReference type="NCBI Taxonomy" id="376620"/>
    <lineage>
        <taxon>Bacteria</taxon>
        <taxon>Pseudomonadati</taxon>
        <taxon>Pseudomonadota</taxon>
        <taxon>Alphaproteobacteria</taxon>
        <taxon>Acetobacterales</taxon>
        <taxon>Acetobacteraceae</taxon>
        <taxon>Gluconobacter</taxon>
    </lineage>
</organism>
<evidence type="ECO:0000256" key="2">
    <source>
        <dbReference type="ARBA" id="ARBA00023125"/>
    </source>
</evidence>
<evidence type="ECO:0000256" key="1">
    <source>
        <dbReference type="ARBA" id="ARBA00023015"/>
    </source>
</evidence>
<keyword evidence="1" id="KW-0805">Transcription regulation</keyword>
<dbReference type="SUPFAM" id="SSF46785">
    <property type="entry name" value="Winged helix' DNA-binding domain"/>
    <property type="match status" value="1"/>
</dbReference>
<evidence type="ECO:0000313" key="6">
    <source>
        <dbReference type="Proteomes" id="UP000661006"/>
    </source>
</evidence>
<proteinExistence type="predicted"/>
<evidence type="ECO:0000259" key="4">
    <source>
        <dbReference type="PROSITE" id="PS50995"/>
    </source>
</evidence>
<dbReference type="Proteomes" id="UP000661006">
    <property type="component" value="Unassembled WGS sequence"/>
</dbReference>
<dbReference type="InterPro" id="IPR036390">
    <property type="entry name" value="WH_DNA-bd_sf"/>
</dbReference>
<dbReference type="Gene3D" id="1.10.10.10">
    <property type="entry name" value="Winged helix-like DNA-binding domain superfamily/Winged helix DNA-binding domain"/>
    <property type="match status" value="1"/>
</dbReference>
<dbReference type="GO" id="GO:0003677">
    <property type="term" value="F:DNA binding"/>
    <property type="evidence" value="ECO:0007669"/>
    <property type="project" value="UniProtKB-KW"/>
</dbReference>
<keyword evidence="2" id="KW-0238">DNA-binding</keyword>
<dbReference type="GO" id="GO:0003700">
    <property type="term" value="F:DNA-binding transcription factor activity"/>
    <property type="evidence" value="ECO:0007669"/>
    <property type="project" value="InterPro"/>
</dbReference>
<sequence length="145" mass="16196">MRTQAPCLSIGFLATTTGRLFTRLMEQKLKPAGMRAGQIPVFLALGKGEVLNQKYLAEFAGIEQPGMATLLARMERDGLIERETDPNDKRVSQIRLTPDGLMKGQKIIPIMEEASKEAFKGFTPLERDILITLLERMSSSLERCL</sequence>
<dbReference type="RefSeq" id="WP_061929127.1">
    <property type="nucleotide sequence ID" value="NZ_JABCQN010000002.1"/>
</dbReference>
<dbReference type="InterPro" id="IPR036388">
    <property type="entry name" value="WH-like_DNA-bd_sf"/>
</dbReference>
<reference evidence="5" key="1">
    <citation type="submission" date="2020-04" db="EMBL/GenBank/DDBJ databases">
        <authorList>
            <person name="Sombolestani A."/>
        </authorList>
    </citation>
    <scope>NUCLEOTIDE SEQUENCE</scope>
    <source>
        <strain evidence="5">R71697</strain>
    </source>
</reference>
<gene>
    <name evidence="5" type="ORF">HKD32_03740</name>
</gene>